<evidence type="ECO:0000313" key="4">
    <source>
        <dbReference type="Proteomes" id="UP000703674"/>
    </source>
</evidence>
<dbReference type="GO" id="GO:0008168">
    <property type="term" value="F:methyltransferase activity"/>
    <property type="evidence" value="ECO:0007669"/>
    <property type="project" value="UniProtKB-KW"/>
</dbReference>
<gene>
    <name evidence="3" type="ORF">HC175_10785</name>
</gene>
<reference evidence="3 4" key="1">
    <citation type="submission" date="2020-03" db="EMBL/GenBank/DDBJ databases">
        <title>Salinimicrobium sp. nov, isolated from SCS.</title>
        <authorList>
            <person name="Cao W.R."/>
        </authorList>
    </citation>
    <scope>NUCLEOTIDE SEQUENCE [LARGE SCALE GENOMIC DNA]</scope>
    <source>
        <strain evidence="4">J15B91</strain>
    </source>
</reference>
<name>A0ABX1D3X8_9FLAO</name>
<dbReference type="CDD" id="cd02440">
    <property type="entry name" value="AdoMet_MTases"/>
    <property type="match status" value="1"/>
</dbReference>
<comment type="caution">
    <text evidence="3">The sequence shown here is derived from an EMBL/GenBank/DDBJ whole genome shotgun (WGS) entry which is preliminary data.</text>
</comment>
<organism evidence="3 4">
    <name type="scientific">Salinimicrobium oceani</name>
    <dbReference type="NCBI Taxonomy" id="2722702"/>
    <lineage>
        <taxon>Bacteria</taxon>
        <taxon>Pseudomonadati</taxon>
        <taxon>Bacteroidota</taxon>
        <taxon>Flavobacteriia</taxon>
        <taxon>Flavobacteriales</taxon>
        <taxon>Flavobacteriaceae</taxon>
        <taxon>Salinimicrobium</taxon>
    </lineage>
</organism>
<dbReference type="InterPro" id="IPR054168">
    <property type="entry name" value="PG_1098_Fer"/>
</dbReference>
<evidence type="ECO:0000259" key="1">
    <source>
        <dbReference type="Pfam" id="PF18096"/>
    </source>
</evidence>
<dbReference type="EMBL" id="JAAVJR010000005">
    <property type="protein sequence ID" value="NJW53408.1"/>
    <property type="molecule type" value="Genomic_DNA"/>
</dbReference>
<dbReference type="InterPro" id="IPR041497">
    <property type="entry name" value="Thump-like"/>
</dbReference>
<keyword evidence="3" id="KW-0489">Methyltransferase</keyword>
<dbReference type="Pfam" id="PF18096">
    <property type="entry name" value="Thump_like"/>
    <property type="match status" value="1"/>
</dbReference>
<evidence type="ECO:0000259" key="2">
    <source>
        <dbReference type="Pfam" id="PF22013"/>
    </source>
</evidence>
<accession>A0ABX1D3X8</accession>
<dbReference type="Proteomes" id="UP000703674">
    <property type="component" value="Unassembled WGS sequence"/>
</dbReference>
<protein>
    <submittedName>
        <fullName evidence="3">Class I SAM-dependent methyltransferase</fullName>
    </submittedName>
</protein>
<feature type="domain" description="THUMP-like" evidence="1">
    <location>
        <begin position="320"/>
        <end position="390"/>
    </location>
</feature>
<keyword evidence="3" id="KW-0808">Transferase</keyword>
<feature type="domain" description="PG-1098 ferredoxin-like" evidence="2">
    <location>
        <begin position="277"/>
        <end position="319"/>
    </location>
</feature>
<sequence>MNRNLLHKEVQEFLESHYKEETSKMAFQGSPFPEVSTQELLVQLSGKKRAEKKLPTWFSHQGILYPPNINLEQTSSEVTAVYKAGLVSRGSMADLTGGFGIDSFYFSKHVDQVYHFEINRELQEIAAHNFGILGAKNVISKPEDGMEFLKFTSESFDWLYLDPSRRSDHGGRVFFLSDCLPNVPENLELLQKKAENILIKTSPLLDLQAGLRELDKVSEIHIIAVDNDVKELLWILSKNSSEAVKVKTVNFQKQEKQVFESFIDHQPAEEYTAPQKFLYEPNAAIMKSGMFGALGRDFRLEKLHPNTQLFTSNELREFPGRRFEIIKVLPFRKKELKRNFKSAKANITTRNFPESVQNLRKIFGIKEGGSDFLFFTTLNTEEKVVLLCQKR</sequence>
<dbReference type="InterPro" id="IPR029063">
    <property type="entry name" value="SAM-dependent_MTases_sf"/>
</dbReference>
<evidence type="ECO:0000313" key="3">
    <source>
        <dbReference type="EMBL" id="NJW53408.1"/>
    </source>
</evidence>
<dbReference type="Gene3D" id="1.10.10.1110">
    <property type="entry name" value="Methyltransferase PG1098, N-terminal domain"/>
    <property type="match status" value="1"/>
</dbReference>
<dbReference type="Pfam" id="PF22013">
    <property type="entry name" value="PG_1098_Fer"/>
    <property type="match status" value="1"/>
</dbReference>
<proteinExistence type="predicted"/>
<dbReference type="SUPFAM" id="SSF53335">
    <property type="entry name" value="S-adenosyl-L-methionine-dependent methyltransferases"/>
    <property type="match status" value="1"/>
</dbReference>
<dbReference type="Gene3D" id="3.40.50.150">
    <property type="entry name" value="Vaccinia Virus protein VP39"/>
    <property type="match status" value="1"/>
</dbReference>
<keyword evidence="4" id="KW-1185">Reference proteome</keyword>
<dbReference type="GO" id="GO:0032259">
    <property type="term" value="P:methylation"/>
    <property type="evidence" value="ECO:0007669"/>
    <property type="project" value="UniProtKB-KW"/>
</dbReference>